<accession>A0A1E5IJB3</accession>
<sequence>MEKIVAVSLLWRGGGKRIRLQNKLQVTEGTRIVYGFVGEENVNKVLVDVLTDDRLGYEYIGDDLRETYPIKLGNNWYKVFFGKT</sequence>
<reference evidence="1 2" key="1">
    <citation type="submission" date="2015-11" db="EMBL/GenBank/DDBJ databases">
        <title>Evidence for parallel genomic evolution in an endosymbiosis of termite gut flagellates.</title>
        <authorList>
            <person name="Zheng H."/>
        </authorList>
    </citation>
    <scope>NUCLEOTIDE SEQUENCE [LARGE SCALE GENOMIC DNA]</scope>
    <source>
        <strain evidence="1 2">CET450</strain>
    </source>
</reference>
<evidence type="ECO:0000313" key="1">
    <source>
        <dbReference type="EMBL" id="OEG70511.1"/>
    </source>
</evidence>
<evidence type="ECO:0000313" key="2">
    <source>
        <dbReference type="Proteomes" id="UP000095237"/>
    </source>
</evidence>
<dbReference type="EMBL" id="LNVX01000318">
    <property type="protein sequence ID" value="OEG70511.1"/>
    <property type="molecule type" value="Genomic_DNA"/>
</dbReference>
<organism evidence="1 2">
    <name type="scientific">Endomicrobium trichonymphae</name>
    <dbReference type="NCBI Taxonomy" id="1408204"/>
    <lineage>
        <taxon>Bacteria</taxon>
        <taxon>Pseudomonadati</taxon>
        <taxon>Elusimicrobiota</taxon>
        <taxon>Endomicrobiia</taxon>
        <taxon>Endomicrobiales</taxon>
        <taxon>Endomicrobiaceae</taxon>
        <taxon>Candidatus Endomicrobiellum</taxon>
    </lineage>
</organism>
<protein>
    <submittedName>
        <fullName evidence="1">Uncharacterized protein</fullName>
    </submittedName>
</protein>
<gene>
    <name evidence="1" type="ORF">ATZ36_04195</name>
</gene>
<dbReference type="Proteomes" id="UP000095237">
    <property type="component" value="Unassembled WGS sequence"/>
</dbReference>
<name>A0A1E5IJB3_ENDTX</name>
<comment type="caution">
    <text evidence="1">The sequence shown here is derived from an EMBL/GenBank/DDBJ whole genome shotgun (WGS) entry which is preliminary data.</text>
</comment>
<proteinExistence type="predicted"/>
<dbReference type="AlphaFoldDB" id="A0A1E5IJB3"/>
<keyword evidence="2" id="KW-1185">Reference proteome</keyword>